<evidence type="ECO:0000313" key="3">
    <source>
        <dbReference type="EMBL" id="SMC22593.1"/>
    </source>
</evidence>
<dbReference type="PANTHER" id="PTHR37321">
    <property type="entry name" value="EXPORTED PROTEIN-RELATED"/>
    <property type="match status" value="1"/>
</dbReference>
<dbReference type="InterPro" id="IPR048309">
    <property type="entry name" value="GxGYxYP_N_3rd"/>
</dbReference>
<dbReference type="Gene3D" id="3.30.70.1690">
    <property type="match status" value="1"/>
</dbReference>
<gene>
    <name evidence="3" type="ORF">SAMN02745134_01647</name>
</gene>
<dbReference type="SUPFAM" id="SSF52799">
    <property type="entry name" value="(Phosphotyrosine protein) phosphatases II"/>
    <property type="match status" value="1"/>
</dbReference>
<dbReference type="InterPro" id="IPR025832">
    <property type="entry name" value="GxGYxYP_C"/>
</dbReference>
<dbReference type="SMART" id="SM01301">
    <property type="entry name" value="PTPlike_phytase"/>
    <property type="match status" value="1"/>
</dbReference>
<dbReference type="InterPro" id="IPR029021">
    <property type="entry name" value="Prot-tyrosine_phosphatase-like"/>
</dbReference>
<dbReference type="PANTHER" id="PTHR37321:SF1">
    <property type="entry name" value="EXPORTED PROTEIN"/>
    <property type="match status" value="1"/>
</dbReference>
<sequence length="801" mass="91699">MRKKQNFFIVFMVFLLMFQCPKINALSSPEASKKVNLVLDSSDNSFPEKHFRKTSHALETDDRFKNLNLAGLSTLNISGSKQFTCSNFPNIIHAIGTNLPITVIDLRQESHGFINEFPVSWVGDKNNANAALSRDEVLLDETQKLNSIKLNQPITFSNHHETTIIPVKVQNEEQLVKSNGVNYLRVPITDTKLPNDAMVDFFVDFVKSNSKNTWLHFHCKHGIGRTTTFMIMYDMMKNSKVASANDIITRQMLLANFDSKKMSSFPNKNRMAFLNKFYDYCKENSNSFNVSWHEWKSSKPTVNDCSFIKNLSIPQKLYVISEDSMTSVERTMVSSLQGLVSHCSSQIYILNSSQPDYKLWLEDLKINYGVNCKIISDPFELINIFKQQINGYILYNNKSLNDPSINNACSLASLKSSIAIDASLENKIKSHGISNCIGDCRNTDIFWAYKNLWNQGLNHSTVIELPPNKSSPLRDYAIMTKSLIFYEADKNCTKLREAIFSSMKPNGLCLGWGPDEFINVSTASKHGISLIPADWSLNLSVLSSFPCMEMKQNVKTAIPSDRNSHYVSFIMSDGDNQQWELGNNYSSPNWYGSPFRGKFNMGWSISPSLYYLAPTVFKLYYKNSIKDYFIVSPSGLGYIYPSKFPTERLMSFTKKLNEYMKLVNEKYVAILDSNSLNNDKLFDKYTSNPNINGLFYLDYSKQNDYHGKIIWSNGKPVVSCRDLLWKDIEDEKALIKIINSRVNSKNIDVTNTDNYTMIYVHAWSKNMENVFEVVNEIQKNKNIKVVTPDVFMELIKRNIKH</sequence>
<name>A0A1W1XF65_9CLOT</name>
<organism evidence="3 4">
    <name type="scientific">Clostridium acidisoli DSM 12555</name>
    <dbReference type="NCBI Taxonomy" id="1121291"/>
    <lineage>
        <taxon>Bacteria</taxon>
        <taxon>Bacillati</taxon>
        <taxon>Bacillota</taxon>
        <taxon>Clostridia</taxon>
        <taxon>Eubacteriales</taxon>
        <taxon>Clostridiaceae</taxon>
        <taxon>Clostridium</taxon>
    </lineage>
</organism>
<feature type="signal peptide" evidence="1">
    <location>
        <begin position="1"/>
        <end position="25"/>
    </location>
</feature>
<dbReference type="Pfam" id="PF20958">
    <property type="entry name" value="GxGYxYP_N_3rd"/>
    <property type="match status" value="1"/>
</dbReference>
<dbReference type="InterPro" id="IPR016130">
    <property type="entry name" value="Tyr_Pase_AS"/>
</dbReference>
<feature type="domain" description="Tyrosine specific protein phosphatases" evidence="2">
    <location>
        <begin position="200"/>
        <end position="248"/>
    </location>
</feature>
<evidence type="ECO:0000259" key="2">
    <source>
        <dbReference type="PROSITE" id="PS50056"/>
    </source>
</evidence>
<feature type="chain" id="PRO_5012280581" evidence="1">
    <location>
        <begin position="26"/>
        <end position="801"/>
    </location>
</feature>
<dbReference type="InterPro" id="IPR032626">
    <property type="entry name" value="GxGYxYP_N_1st"/>
</dbReference>
<dbReference type="InterPro" id="IPR000387">
    <property type="entry name" value="Tyr_Pase_dom"/>
</dbReference>
<dbReference type="InterPro" id="IPR038410">
    <property type="entry name" value="GxGYxYP_C_sf"/>
</dbReference>
<evidence type="ECO:0000313" key="4">
    <source>
        <dbReference type="Proteomes" id="UP000192468"/>
    </source>
</evidence>
<keyword evidence="4" id="KW-1185">Reference proteome</keyword>
<dbReference type="OrthoDB" id="3799094at2"/>
<dbReference type="Pfam" id="PF20957">
    <property type="entry name" value="GxGYxYP_N_2nd"/>
    <property type="match status" value="1"/>
</dbReference>
<dbReference type="AlphaFoldDB" id="A0A1W1XF65"/>
<dbReference type="Gene3D" id="3.90.190.10">
    <property type="entry name" value="Protein tyrosine phosphatase superfamily"/>
    <property type="match status" value="1"/>
</dbReference>
<dbReference type="Pfam" id="PF16216">
    <property type="entry name" value="GxGYxYP_N"/>
    <property type="match status" value="1"/>
</dbReference>
<dbReference type="InterPro" id="IPR048310">
    <property type="entry name" value="GxGYxYP_N_2nd"/>
</dbReference>
<reference evidence="3 4" key="1">
    <citation type="submission" date="2017-04" db="EMBL/GenBank/DDBJ databases">
        <authorList>
            <person name="Afonso C.L."/>
            <person name="Miller P.J."/>
            <person name="Scott M.A."/>
            <person name="Spackman E."/>
            <person name="Goraichik I."/>
            <person name="Dimitrov K.M."/>
            <person name="Suarez D.L."/>
            <person name="Swayne D.E."/>
        </authorList>
    </citation>
    <scope>NUCLEOTIDE SEQUENCE [LARGE SCALE GENOMIC DNA]</scope>
    <source>
        <strain evidence="3 4">DSM 12555</strain>
    </source>
</reference>
<dbReference type="Gene3D" id="3.20.20.490">
    <property type="entry name" value="GxGYxYP glycoside hydrolase, C-terminal domain"/>
    <property type="match status" value="1"/>
</dbReference>
<proteinExistence type="predicted"/>
<dbReference type="PROSITE" id="PS50056">
    <property type="entry name" value="TYR_PHOSPHATASE_2"/>
    <property type="match status" value="1"/>
</dbReference>
<dbReference type="PROSITE" id="PS00383">
    <property type="entry name" value="TYR_PHOSPHATASE_1"/>
    <property type="match status" value="1"/>
</dbReference>
<dbReference type="Proteomes" id="UP000192468">
    <property type="component" value="Unassembled WGS sequence"/>
</dbReference>
<dbReference type="EMBL" id="FWXH01000004">
    <property type="protein sequence ID" value="SMC22593.1"/>
    <property type="molecule type" value="Genomic_DNA"/>
</dbReference>
<accession>A0A1W1XF65</accession>
<evidence type="ECO:0000256" key="1">
    <source>
        <dbReference type="SAM" id="SignalP"/>
    </source>
</evidence>
<dbReference type="STRING" id="1121291.SAMN02745134_01647"/>
<dbReference type="Pfam" id="PF14323">
    <property type="entry name" value="GxGYxYP_C"/>
    <property type="match status" value="1"/>
</dbReference>
<dbReference type="Pfam" id="PF14566">
    <property type="entry name" value="PTPlike_phytase"/>
    <property type="match status" value="1"/>
</dbReference>
<keyword evidence="1" id="KW-0732">Signal</keyword>
<protein>
    <submittedName>
        <fullName evidence="3">Inositol hexakisphosphate</fullName>
    </submittedName>
</protein>